<dbReference type="InterPro" id="IPR001932">
    <property type="entry name" value="PPM-type_phosphatase-like_dom"/>
</dbReference>
<dbReference type="PROSITE" id="PS51746">
    <property type="entry name" value="PPM_2"/>
    <property type="match status" value="1"/>
</dbReference>
<dbReference type="SMART" id="SM00332">
    <property type="entry name" value="PP2Cc"/>
    <property type="match status" value="1"/>
</dbReference>
<dbReference type="PANTHER" id="PTHR47992">
    <property type="entry name" value="PROTEIN PHOSPHATASE"/>
    <property type="match status" value="1"/>
</dbReference>
<feature type="domain" description="PPM-type phosphatase" evidence="1">
    <location>
        <begin position="118"/>
        <end position="359"/>
    </location>
</feature>
<dbReference type="EMBL" id="SEYY01021988">
    <property type="protein sequence ID" value="KAB7495907.1"/>
    <property type="molecule type" value="Genomic_DNA"/>
</dbReference>
<dbReference type="Proteomes" id="UP000326759">
    <property type="component" value="Unassembled WGS sequence"/>
</dbReference>
<name>A0A5N5SPM0_9CRUS</name>
<organism evidence="2 3">
    <name type="scientific">Armadillidium nasatum</name>
    <dbReference type="NCBI Taxonomy" id="96803"/>
    <lineage>
        <taxon>Eukaryota</taxon>
        <taxon>Metazoa</taxon>
        <taxon>Ecdysozoa</taxon>
        <taxon>Arthropoda</taxon>
        <taxon>Crustacea</taxon>
        <taxon>Multicrustacea</taxon>
        <taxon>Malacostraca</taxon>
        <taxon>Eumalacostraca</taxon>
        <taxon>Peracarida</taxon>
        <taxon>Isopoda</taxon>
        <taxon>Oniscidea</taxon>
        <taxon>Crinocheta</taxon>
        <taxon>Armadillidiidae</taxon>
        <taxon>Armadillidium</taxon>
    </lineage>
</organism>
<evidence type="ECO:0000313" key="2">
    <source>
        <dbReference type="EMBL" id="KAB7495907.1"/>
    </source>
</evidence>
<dbReference type="CDD" id="cd00143">
    <property type="entry name" value="PP2Cc"/>
    <property type="match status" value="1"/>
</dbReference>
<comment type="caution">
    <text evidence="2">The sequence shown here is derived from an EMBL/GenBank/DDBJ whole genome shotgun (WGS) entry which is preliminary data.</text>
</comment>
<dbReference type="SMART" id="SM00331">
    <property type="entry name" value="PP2C_SIG"/>
    <property type="match status" value="1"/>
</dbReference>
<dbReference type="SUPFAM" id="SSF81606">
    <property type="entry name" value="PP2C-like"/>
    <property type="match status" value="1"/>
</dbReference>
<accession>A0A5N5SPM0</accession>
<dbReference type="OrthoDB" id="416093at2759"/>
<dbReference type="InterPro" id="IPR015655">
    <property type="entry name" value="PP2C"/>
</dbReference>
<gene>
    <name evidence="2" type="primary">ppm1k</name>
    <name evidence="2" type="ORF">Anas_11435</name>
</gene>
<reference evidence="2 3" key="1">
    <citation type="journal article" date="2019" name="PLoS Biol.">
        <title>Sex chromosomes control vertical transmission of feminizing Wolbachia symbionts in an isopod.</title>
        <authorList>
            <person name="Becking T."/>
            <person name="Chebbi M.A."/>
            <person name="Giraud I."/>
            <person name="Moumen B."/>
            <person name="Laverre T."/>
            <person name="Caubet Y."/>
            <person name="Peccoud J."/>
            <person name="Gilbert C."/>
            <person name="Cordaux R."/>
        </authorList>
    </citation>
    <scope>NUCLEOTIDE SEQUENCE [LARGE SCALE GENOMIC DNA]</scope>
    <source>
        <strain evidence="2">ANa2</strain>
        <tissue evidence="2">Whole body excluding digestive tract and cuticle</tissue>
    </source>
</reference>
<dbReference type="GO" id="GO:0004722">
    <property type="term" value="F:protein serine/threonine phosphatase activity"/>
    <property type="evidence" value="ECO:0007669"/>
    <property type="project" value="InterPro"/>
</dbReference>
<dbReference type="Pfam" id="PF00481">
    <property type="entry name" value="PP2C"/>
    <property type="match status" value="1"/>
</dbReference>
<evidence type="ECO:0000259" key="1">
    <source>
        <dbReference type="PROSITE" id="PS51746"/>
    </source>
</evidence>
<sequence>MQRMSVGFSSLRKFAFCTQTYLKLCNINFENQFVLKRHKSFLRRAHFRSFLLSKLKSEYNQNLKYATSSSDRKGNSSSEKEPVSIDSFGAWDSNFELPLQMEASIQHGKPIPRISASDVGCKTSQGKRTYQEDRYWVKDVNEHLLCCAVFDGHGGSECSEFCASNIENILEKNLEKSPDLESLLHNSILELNSSYSKRTGSTCTICLLKDSLNLVIGYVGDSRALLCRRGAPRRLSDDHCPSNITERRRVEQSGGRVITDNIGRHMVNGMLSMSRSIGDLHLKPYGVTALPDIRRTRIKHGNDSFILLTTDGINFVLNDEEICKVINHAPDPQTAASALTEQALAMSSEDNLTAIVIPLGSWGKFAKSASSMFYSFGIGRDLAKSSRFG</sequence>
<protein>
    <submittedName>
        <fullName evidence="2">Protein phosphatase 1K, mitochondrial</fullName>
    </submittedName>
</protein>
<evidence type="ECO:0000313" key="3">
    <source>
        <dbReference type="Proteomes" id="UP000326759"/>
    </source>
</evidence>
<dbReference type="InterPro" id="IPR036457">
    <property type="entry name" value="PPM-type-like_dom_sf"/>
</dbReference>
<dbReference type="Gene3D" id="3.60.40.10">
    <property type="entry name" value="PPM-type phosphatase domain"/>
    <property type="match status" value="1"/>
</dbReference>
<keyword evidence="3" id="KW-1185">Reference proteome</keyword>
<proteinExistence type="predicted"/>
<dbReference type="AlphaFoldDB" id="A0A5N5SPM0"/>